<dbReference type="PANTHER" id="PTHR33055:SF3">
    <property type="entry name" value="PUTATIVE TRANSPOSASE FOR IS117-RELATED"/>
    <property type="match status" value="1"/>
</dbReference>
<dbReference type="InterPro" id="IPR003346">
    <property type="entry name" value="Transposase_20"/>
</dbReference>
<feature type="domain" description="Transposase IS116/IS110/IS902 C-terminal" evidence="1">
    <location>
        <begin position="12"/>
        <end position="91"/>
    </location>
</feature>
<organism evidence="2">
    <name type="scientific">Edaphobacter paludis</name>
    <dbReference type="NCBI Taxonomy" id="3035702"/>
    <lineage>
        <taxon>Bacteria</taxon>
        <taxon>Pseudomonadati</taxon>
        <taxon>Acidobacteriota</taxon>
        <taxon>Terriglobia</taxon>
        <taxon>Terriglobales</taxon>
        <taxon>Acidobacteriaceae</taxon>
        <taxon>Edaphobacter</taxon>
    </lineage>
</organism>
<protein>
    <submittedName>
        <fullName evidence="2">Transposase</fullName>
    </submittedName>
</protein>
<evidence type="ECO:0000259" key="1">
    <source>
        <dbReference type="Pfam" id="PF02371"/>
    </source>
</evidence>
<reference evidence="2" key="1">
    <citation type="submission" date="2023-03" db="EMBL/GenBank/DDBJ databases">
        <title>Edaphobacter sp.</title>
        <authorList>
            <person name="Huber K.J."/>
            <person name="Papendorf J."/>
            <person name="Pilke C."/>
            <person name="Bunk B."/>
            <person name="Sproeer C."/>
            <person name="Pester M."/>
        </authorList>
    </citation>
    <scope>NUCLEOTIDE SEQUENCE</scope>
    <source>
        <strain evidence="2">DSM 109919</strain>
    </source>
</reference>
<dbReference type="EMBL" id="CP121194">
    <property type="protein sequence ID" value="XBH09631.1"/>
    <property type="molecule type" value="Genomic_DNA"/>
</dbReference>
<dbReference type="InterPro" id="IPR047650">
    <property type="entry name" value="Transpos_IS110"/>
</dbReference>
<name>A0AAU7CYA3_9BACT</name>
<sequence>MERISAADAGCPRIRKIPGIGPVVATAIVAAIGNGAAFRKGREFAAWLGIVPRQYSTGGNAKLLGISKRGNVYLRKILIPGARAAVLRMKRDRAPIGARLDRLDARAHKNIVIVAMANKLARIAWAVLSSGNEYRRAAVPA</sequence>
<dbReference type="KEGG" id="epl:P4G45_14220"/>
<dbReference type="AlphaFoldDB" id="A0AAU7CYA3"/>
<dbReference type="GO" id="GO:0003677">
    <property type="term" value="F:DNA binding"/>
    <property type="evidence" value="ECO:0007669"/>
    <property type="project" value="InterPro"/>
</dbReference>
<dbReference type="GO" id="GO:0004803">
    <property type="term" value="F:transposase activity"/>
    <property type="evidence" value="ECO:0007669"/>
    <property type="project" value="InterPro"/>
</dbReference>
<evidence type="ECO:0000313" key="2">
    <source>
        <dbReference type="EMBL" id="XBH09631.1"/>
    </source>
</evidence>
<dbReference type="GO" id="GO:0006313">
    <property type="term" value="P:DNA transposition"/>
    <property type="evidence" value="ECO:0007669"/>
    <property type="project" value="InterPro"/>
</dbReference>
<gene>
    <name evidence="2" type="ORF">P4G45_14220</name>
</gene>
<proteinExistence type="predicted"/>
<dbReference type="PANTHER" id="PTHR33055">
    <property type="entry name" value="TRANSPOSASE FOR INSERTION SEQUENCE ELEMENT IS1111A"/>
    <property type="match status" value="1"/>
</dbReference>
<dbReference type="RefSeq" id="WP_348267140.1">
    <property type="nucleotide sequence ID" value="NZ_CP121194.1"/>
</dbReference>
<dbReference type="Pfam" id="PF02371">
    <property type="entry name" value="Transposase_20"/>
    <property type="match status" value="1"/>
</dbReference>
<accession>A0AAU7CYA3</accession>